<dbReference type="Proteomes" id="UP001163266">
    <property type="component" value="Chromosome"/>
</dbReference>
<feature type="region of interest" description="Disordered" evidence="10">
    <location>
        <begin position="92"/>
        <end position="111"/>
    </location>
</feature>
<comment type="subcellular location">
    <subcellularLocation>
        <location evidence="1">Cell inner membrane</location>
        <topology evidence="1">Single-pass membrane protein</topology>
        <orientation evidence="1">Periplasmic side</orientation>
    </subcellularLocation>
</comment>
<dbReference type="Pfam" id="PF03544">
    <property type="entry name" value="TonB_C"/>
    <property type="match status" value="1"/>
</dbReference>
<evidence type="ECO:0000256" key="2">
    <source>
        <dbReference type="ARBA" id="ARBA00006555"/>
    </source>
</evidence>
<evidence type="ECO:0000256" key="8">
    <source>
        <dbReference type="ARBA" id="ARBA00022989"/>
    </source>
</evidence>
<keyword evidence="4" id="KW-1003">Cell membrane</keyword>
<evidence type="ECO:0000313" key="13">
    <source>
        <dbReference type="Proteomes" id="UP001163266"/>
    </source>
</evidence>
<dbReference type="NCBIfam" id="TIGR01352">
    <property type="entry name" value="tonB_Cterm"/>
    <property type="match status" value="1"/>
</dbReference>
<feature type="compositionally biased region" description="Pro residues" evidence="10">
    <location>
        <begin position="1"/>
        <end position="20"/>
    </location>
</feature>
<evidence type="ECO:0000256" key="4">
    <source>
        <dbReference type="ARBA" id="ARBA00022475"/>
    </source>
</evidence>
<accession>A0ABY6MSE5</accession>
<dbReference type="Gene3D" id="3.30.1150.10">
    <property type="match status" value="1"/>
</dbReference>
<dbReference type="SUPFAM" id="SSF74653">
    <property type="entry name" value="TolA/TonB C-terminal domain"/>
    <property type="match status" value="1"/>
</dbReference>
<evidence type="ECO:0000256" key="1">
    <source>
        <dbReference type="ARBA" id="ARBA00004383"/>
    </source>
</evidence>
<dbReference type="InterPro" id="IPR006260">
    <property type="entry name" value="TonB/TolA_C"/>
</dbReference>
<evidence type="ECO:0000256" key="3">
    <source>
        <dbReference type="ARBA" id="ARBA00022448"/>
    </source>
</evidence>
<evidence type="ECO:0000259" key="11">
    <source>
        <dbReference type="PROSITE" id="PS52015"/>
    </source>
</evidence>
<keyword evidence="6" id="KW-0812">Transmembrane</keyword>
<dbReference type="PANTHER" id="PTHR33446:SF2">
    <property type="entry name" value="PROTEIN TONB"/>
    <property type="match status" value="1"/>
</dbReference>
<dbReference type="EMBL" id="CP110257">
    <property type="protein sequence ID" value="UZD54914.1"/>
    <property type="molecule type" value="Genomic_DNA"/>
</dbReference>
<dbReference type="InterPro" id="IPR037682">
    <property type="entry name" value="TonB_C"/>
</dbReference>
<evidence type="ECO:0000256" key="9">
    <source>
        <dbReference type="ARBA" id="ARBA00023136"/>
    </source>
</evidence>
<protein>
    <submittedName>
        <fullName evidence="12">Energy transducer TonB</fullName>
    </submittedName>
</protein>
<organism evidence="12 13">
    <name type="scientific">Caldimonas aquatica</name>
    <dbReference type="NCBI Taxonomy" id="376175"/>
    <lineage>
        <taxon>Bacteria</taxon>
        <taxon>Pseudomonadati</taxon>
        <taxon>Pseudomonadota</taxon>
        <taxon>Betaproteobacteria</taxon>
        <taxon>Burkholderiales</taxon>
        <taxon>Sphaerotilaceae</taxon>
        <taxon>Caldimonas</taxon>
    </lineage>
</organism>
<comment type="similarity">
    <text evidence="2">Belongs to the TonB family.</text>
</comment>
<dbReference type="InterPro" id="IPR051045">
    <property type="entry name" value="TonB-dependent_transducer"/>
</dbReference>
<keyword evidence="3" id="KW-0813">Transport</keyword>
<keyword evidence="8" id="KW-1133">Transmembrane helix</keyword>
<evidence type="ECO:0000256" key="6">
    <source>
        <dbReference type="ARBA" id="ARBA00022692"/>
    </source>
</evidence>
<gene>
    <name evidence="12" type="ORF">OMP39_14815</name>
</gene>
<evidence type="ECO:0000256" key="7">
    <source>
        <dbReference type="ARBA" id="ARBA00022927"/>
    </source>
</evidence>
<dbReference type="PROSITE" id="PS52015">
    <property type="entry name" value="TONB_CTD"/>
    <property type="match status" value="1"/>
</dbReference>
<dbReference type="RefSeq" id="WP_264892587.1">
    <property type="nucleotide sequence ID" value="NZ_CP110257.1"/>
</dbReference>
<evidence type="ECO:0000256" key="5">
    <source>
        <dbReference type="ARBA" id="ARBA00022519"/>
    </source>
</evidence>
<keyword evidence="13" id="KW-1185">Reference proteome</keyword>
<sequence>MAAPALPAPAPAPAPLPPKPVSASAVQYLRPPAPVYPVQSKRLGERGLVVLRVVVDVQGRPKQISVEQSSGYRRLDDEAVRAMREARFKPYMEDGQPREVSVPAPINFEME</sequence>
<name>A0ABY6MSE5_9BURK</name>
<keyword evidence="5" id="KW-0997">Cell inner membrane</keyword>
<feature type="domain" description="TonB C-terminal" evidence="11">
    <location>
        <begin position="21"/>
        <end position="111"/>
    </location>
</feature>
<proteinExistence type="inferred from homology"/>
<feature type="region of interest" description="Disordered" evidence="10">
    <location>
        <begin position="1"/>
        <end position="22"/>
    </location>
</feature>
<dbReference type="PANTHER" id="PTHR33446">
    <property type="entry name" value="PROTEIN TONB-RELATED"/>
    <property type="match status" value="1"/>
</dbReference>
<evidence type="ECO:0000313" key="12">
    <source>
        <dbReference type="EMBL" id="UZD54914.1"/>
    </source>
</evidence>
<keyword evidence="7" id="KW-0653">Protein transport</keyword>
<reference evidence="12" key="1">
    <citation type="submission" date="2022-10" db="EMBL/GenBank/DDBJ databases">
        <title>Complete genome sequence of Schlegelella aquatica LMG 23380.</title>
        <authorList>
            <person name="Musilova J."/>
            <person name="Kourilova X."/>
            <person name="Bezdicek M."/>
            <person name="Hermankova K."/>
            <person name="Obruca S."/>
            <person name="Sedlar K."/>
        </authorList>
    </citation>
    <scope>NUCLEOTIDE SEQUENCE</scope>
    <source>
        <strain evidence="12">LMG 23380</strain>
    </source>
</reference>
<keyword evidence="9" id="KW-0472">Membrane</keyword>
<evidence type="ECO:0000256" key="10">
    <source>
        <dbReference type="SAM" id="MobiDB-lite"/>
    </source>
</evidence>